<dbReference type="PANTHER" id="PTHR41313:SF1">
    <property type="entry name" value="DNA METHYLASE ADENINE-SPECIFIC DOMAIN-CONTAINING PROTEIN"/>
    <property type="match status" value="1"/>
</dbReference>
<evidence type="ECO:0000313" key="4">
    <source>
        <dbReference type="EMBL" id="EJC29003.1"/>
    </source>
</evidence>
<dbReference type="EMBL" id="AKQH01000007">
    <property type="protein sequence ID" value="EJC29003.1"/>
    <property type="molecule type" value="Genomic_DNA"/>
</dbReference>
<dbReference type="SMART" id="SM00490">
    <property type="entry name" value="HELICc"/>
    <property type="match status" value="1"/>
</dbReference>
<dbReference type="AlphaFoldDB" id="J0S0B5"/>
<feature type="coiled-coil region" evidence="1">
    <location>
        <begin position="410"/>
        <end position="444"/>
    </location>
</feature>
<dbReference type="PATRIC" id="fig|992106.3.peg.1206"/>
<dbReference type="GO" id="GO:0004386">
    <property type="term" value="F:helicase activity"/>
    <property type="evidence" value="ECO:0007669"/>
    <property type="project" value="UniProtKB-KW"/>
</dbReference>
<name>J0S0B5_HELPX</name>
<dbReference type="SUPFAM" id="SSF52540">
    <property type="entry name" value="P-loop containing nucleoside triphosphate hydrolases"/>
    <property type="match status" value="1"/>
</dbReference>
<feature type="compositionally biased region" description="Basic and acidic residues" evidence="2">
    <location>
        <begin position="14"/>
        <end position="28"/>
    </location>
</feature>
<dbReference type="Pfam" id="PF00271">
    <property type="entry name" value="Helicase_C"/>
    <property type="match status" value="1"/>
</dbReference>
<keyword evidence="4" id="KW-0547">Nucleotide-binding</keyword>
<accession>J0S0B5</accession>
<dbReference type="InterPro" id="IPR001650">
    <property type="entry name" value="Helicase_C-like"/>
</dbReference>
<feature type="compositionally biased region" description="Basic and acidic residues" evidence="2">
    <location>
        <begin position="495"/>
        <end position="520"/>
    </location>
</feature>
<evidence type="ECO:0000256" key="1">
    <source>
        <dbReference type="SAM" id="Coils"/>
    </source>
</evidence>
<keyword evidence="4" id="KW-0347">Helicase</keyword>
<proteinExistence type="predicted"/>
<dbReference type="InterPro" id="IPR052933">
    <property type="entry name" value="DNA_Protect_Modify"/>
</dbReference>
<keyword evidence="4" id="KW-0067">ATP-binding</keyword>
<feature type="domain" description="Helicase C-terminal" evidence="3">
    <location>
        <begin position="43"/>
        <end position="132"/>
    </location>
</feature>
<dbReference type="Gene3D" id="3.40.50.300">
    <property type="entry name" value="P-loop containing nucleotide triphosphate hydrolases"/>
    <property type="match status" value="1"/>
</dbReference>
<evidence type="ECO:0000256" key="2">
    <source>
        <dbReference type="SAM" id="MobiDB-lite"/>
    </source>
</evidence>
<keyword evidence="4" id="KW-0378">Hydrolase</keyword>
<evidence type="ECO:0000259" key="3">
    <source>
        <dbReference type="SMART" id="SM00490"/>
    </source>
</evidence>
<feature type="coiled-coil region" evidence="1">
    <location>
        <begin position="211"/>
        <end position="259"/>
    </location>
</feature>
<sequence length="534" mass="62164">MSSYDENGNLIAPSKKELENELKEKEAKSVNLDEELAKGSKFDVYSDVLRHLVQMGIPQNEIAFIHDAKTEEQKQDLFKRVNRGEVRVLLGSPAKMGVGTNVQTRLVAMHELDCPWRPDELLQMEGRGIRQGNILHQNDPENFRMKIYRYATEKTYDSRMWQIIETKSKGIEQFRNAHKLGLNELEDFNMGSSNASEMKAEATGNPLIIEEVKLRAEIKSEEAKYKAFNKEHYFNEESLKNNASKLDYLKQELKDLETLQRSVIIPTHTEIKLYDLKNEESKDYELIKVKEVEPLKENASMSEELTHKKLKEQNKQIAEQNKEKLDAIKKQFASNLNTLFLNEEEDYKLLEYKGFVVNAYKTKYQVEFSLSPKDNPNIAYSPSNMIYKNDTQNMFSSYNFCGEIKFDGFLKRLDNAITKLPEKIKELENSIETTQENISKYTRLVEQKPPYPRLEYLQALKLDHKTLIDDLAKMSKDRDYKPVFNPKSKEVLEKMEASKRASLVDESKEVKEQANQEEHRPMKKAANDDYDMGM</sequence>
<gene>
    <name evidence="4" type="ORF">HPHPP11B_1243</name>
</gene>
<dbReference type="InterPro" id="IPR027417">
    <property type="entry name" value="P-loop_NTPase"/>
</dbReference>
<dbReference type="PANTHER" id="PTHR41313">
    <property type="entry name" value="ADENINE-SPECIFIC METHYLTRANSFERASE"/>
    <property type="match status" value="1"/>
</dbReference>
<dbReference type="Proteomes" id="UP000005601">
    <property type="component" value="Unassembled WGS sequence"/>
</dbReference>
<feature type="region of interest" description="Disordered" evidence="2">
    <location>
        <begin position="495"/>
        <end position="534"/>
    </location>
</feature>
<keyword evidence="1" id="KW-0175">Coiled coil</keyword>
<protein>
    <submittedName>
        <fullName evidence="4">Helicase conserved C-terminal domain protein</fullName>
    </submittedName>
</protein>
<comment type="caution">
    <text evidence="4">The sequence shown here is derived from an EMBL/GenBank/DDBJ whole genome shotgun (WGS) entry which is preliminary data.</text>
</comment>
<feature type="region of interest" description="Disordered" evidence="2">
    <location>
        <begin position="1"/>
        <end position="28"/>
    </location>
</feature>
<evidence type="ECO:0000313" key="5">
    <source>
        <dbReference type="Proteomes" id="UP000005601"/>
    </source>
</evidence>
<organism evidence="4 5">
    <name type="scientific">Helicobacter pylori Hp P-11b</name>
    <dbReference type="NCBI Taxonomy" id="992106"/>
    <lineage>
        <taxon>Bacteria</taxon>
        <taxon>Pseudomonadati</taxon>
        <taxon>Campylobacterota</taxon>
        <taxon>Epsilonproteobacteria</taxon>
        <taxon>Campylobacterales</taxon>
        <taxon>Helicobacteraceae</taxon>
        <taxon>Helicobacter</taxon>
    </lineage>
</organism>
<reference evidence="4 5" key="1">
    <citation type="submission" date="2012-05" db="EMBL/GenBank/DDBJ databases">
        <title>Genome sequence of Helicobacter pylori Hp P-11b.</title>
        <authorList>
            <person name="Blanchard T.G."/>
            <person name="Czinn S.J."/>
            <person name="McCracken C."/>
            <person name="Abolude K."/>
            <person name="Maroo A."/>
            <person name="Santana-Cruz I."/>
            <person name="Tallon L.J."/>
            <person name="Ficke F.W.F."/>
        </authorList>
    </citation>
    <scope>NUCLEOTIDE SEQUENCE [LARGE SCALE GENOMIC DNA]</scope>
    <source>
        <strain evidence="4 5">Hp P-11b</strain>
    </source>
</reference>